<name>A0A6J7APE6_9ZZZZ</name>
<dbReference type="EMBL" id="CAEZYR010000039">
    <property type="protein sequence ID" value="CAB4742280.1"/>
    <property type="molecule type" value="Genomic_DNA"/>
</dbReference>
<gene>
    <name evidence="1" type="ORF">UFOPK2754_01255</name>
    <name evidence="2" type="ORF">UFOPK3139_02185</name>
    <name evidence="3" type="ORF">UFOPK3543_02422</name>
    <name evidence="4" type="ORF">UFOPK3967_03076</name>
</gene>
<organism evidence="2">
    <name type="scientific">freshwater metagenome</name>
    <dbReference type="NCBI Taxonomy" id="449393"/>
    <lineage>
        <taxon>unclassified sequences</taxon>
        <taxon>metagenomes</taxon>
        <taxon>ecological metagenomes</taxon>
    </lineage>
</organism>
<evidence type="ECO:0000313" key="2">
    <source>
        <dbReference type="EMBL" id="CAB4834744.1"/>
    </source>
</evidence>
<dbReference type="EMBL" id="CAFBMH010000119">
    <property type="protein sequence ID" value="CAB4926956.1"/>
    <property type="molecule type" value="Genomic_DNA"/>
</dbReference>
<evidence type="ECO:0000313" key="1">
    <source>
        <dbReference type="EMBL" id="CAB4742280.1"/>
    </source>
</evidence>
<proteinExistence type="predicted"/>
<evidence type="ECO:0000313" key="4">
    <source>
        <dbReference type="EMBL" id="CAB5026288.1"/>
    </source>
</evidence>
<reference evidence="2" key="1">
    <citation type="submission" date="2020-05" db="EMBL/GenBank/DDBJ databases">
        <authorList>
            <person name="Chiriac C."/>
            <person name="Salcher M."/>
            <person name="Ghai R."/>
            <person name="Kavagutti S V."/>
        </authorList>
    </citation>
    <scope>NUCLEOTIDE SEQUENCE</scope>
</reference>
<dbReference type="AlphaFoldDB" id="A0A6J7APE6"/>
<accession>A0A6J7APE6</accession>
<dbReference type="EMBL" id="CAFBOS010000305">
    <property type="protein sequence ID" value="CAB5026288.1"/>
    <property type="molecule type" value="Genomic_DNA"/>
</dbReference>
<protein>
    <submittedName>
        <fullName evidence="2">Unannotated protein</fullName>
    </submittedName>
</protein>
<sequence length="58" mass="6345">MQIFANDDAIVRLVGAALAEQHDDWATRRHYLSEGSMAKLYITRDNDPAPGIGTSAIT</sequence>
<evidence type="ECO:0000313" key="3">
    <source>
        <dbReference type="EMBL" id="CAB4926956.1"/>
    </source>
</evidence>
<dbReference type="EMBL" id="CAFABA010000103">
    <property type="protein sequence ID" value="CAB4834744.1"/>
    <property type="molecule type" value="Genomic_DNA"/>
</dbReference>